<feature type="compositionally biased region" description="Polar residues" evidence="1">
    <location>
        <begin position="437"/>
        <end position="454"/>
    </location>
</feature>
<feature type="region of interest" description="Disordered" evidence="1">
    <location>
        <begin position="1"/>
        <end position="140"/>
    </location>
</feature>
<keyword evidence="3" id="KW-1185">Reference proteome</keyword>
<name>A0A9P4QRI5_9PLEO</name>
<dbReference type="EMBL" id="ML996236">
    <property type="protein sequence ID" value="KAF2729754.1"/>
    <property type="molecule type" value="Genomic_DNA"/>
</dbReference>
<protein>
    <submittedName>
        <fullName evidence="2">Uncharacterized protein</fullName>
    </submittedName>
</protein>
<feature type="region of interest" description="Disordered" evidence="1">
    <location>
        <begin position="404"/>
        <end position="454"/>
    </location>
</feature>
<reference evidence="2" key="1">
    <citation type="journal article" date="2020" name="Stud. Mycol.">
        <title>101 Dothideomycetes genomes: a test case for predicting lifestyles and emergence of pathogens.</title>
        <authorList>
            <person name="Haridas S."/>
            <person name="Albert R."/>
            <person name="Binder M."/>
            <person name="Bloem J."/>
            <person name="Labutti K."/>
            <person name="Salamov A."/>
            <person name="Andreopoulos B."/>
            <person name="Baker S."/>
            <person name="Barry K."/>
            <person name="Bills G."/>
            <person name="Bluhm B."/>
            <person name="Cannon C."/>
            <person name="Castanera R."/>
            <person name="Culley D."/>
            <person name="Daum C."/>
            <person name="Ezra D."/>
            <person name="Gonzalez J."/>
            <person name="Henrissat B."/>
            <person name="Kuo A."/>
            <person name="Liang C."/>
            <person name="Lipzen A."/>
            <person name="Lutzoni F."/>
            <person name="Magnuson J."/>
            <person name="Mondo S."/>
            <person name="Nolan M."/>
            <person name="Ohm R."/>
            <person name="Pangilinan J."/>
            <person name="Park H.-J."/>
            <person name="Ramirez L."/>
            <person name="Alfaro M."/>
            <person name="Sun H."/>
            <person name="Tritt A."/>
            <person name="Yoshinaga Y."/>
            <person name="Zwiers L.-H."/>
            <person name="Turgeon B."/>
            <person name="Goodwin S."/>
            <person name="Spatafora J."/>
            <person name="Crous P."/>
            <person name="Grigoriev I."/>
        </authorList>
    </citation>
    <scope>NUCLEOTIDE SEQUENCE</scope>
    <source>
        <strain evidence="2">CBS 125425</strain>
    </source>
</reference>
<evidence type="ECO:0000313" key="3">
    <source>
        <dbReference type="Proteomes" id="UP000799444"/>
    </source>
</evidence>
<organism evidence="2 3">
    <name type="scientific">Polyplosphaeria fusca</name>
    <dbReference type="NCBI Taxonomy" id="682080"/>
    <lineage>
        <taxon>Eukaryota</taxon>
        <taxon>Fungi</taxon>
        <taxon>Dikarya</taxon>
        <taxon>Ascomycota</taxon>
        <taxon>Pezizomycotina</taxon>
        <taxon>Dothideomycetes</taxon>
        <taxon>Pleosporomycetidae</taxon>
        <taxon>Pleosporales</taxon>
        <taxon>Tetraplosphaeriaceae</taxon>
        <taxon>Polyplosphaeria</taxon>
    </lineage>
</organism>
<feature type="compositionally biased region" description="Acidic residues" evidence="1">
    <location>
        <begin position="105"/>
        <end position="122"/>
    </location>
</feature>
<sequence length="454" mass="49844">MNVPTPTKRKAPDTVVDKQQAAKKVVNGDEDDLSSAQDDISSAQGDDVPALDQDDLSSAQGDVSEDDSNMDITSVHGSGSDTDDEGSTGLTIPDEGETGLTDECKIEEDDKESIIAEEDIPDSDLSSDSSDDDSGKSSVYRGIPLSQVVWPPKNAIPKTQIKWAGTKKKHWNEQTWKSKSNNKEMREFLRTTGMDPTTYTAEGVDQAWLSRECTRRQYANWQLEQKLRSKRARAAAKVGKALMQPPKQTRVRKPKENNLTAVSAAIKTAMPLAIEDMHYPGSEDLTALFRTGTAQTAAEAAISSREYSSLSIIVATARDVPAISTKAQVLMRDVIANKRKVRAMKKSGVSKANRYRQTRDARKVWRGLEQEVAKSIHAVEGVDRRGEASRMLYRVFGRDADGETGEGRMRGVLMKGEEDAEGDEDMSDASEDGSEVSDVSQEPSYNSQSPDEEE</sequence>
<feature type="compositionally biased region" description="Polar residues" evidence="1">
    <location>
        <begin position="70"/>
        <end position="80"/>
    </location>
</feature>
<dbReference type="Proteomes" id="UP000799444">
    <property type="component" value="Unassembled WGS sequence"/>
</dbReference>
<proteinExistence type="predicted"/>
<feature type="compositionally biased region" description="Acidic residues" evidence="1">
    <location>
        <begin position="418"/>
        <end position="435"/>
    </location>
</feature>
<feature type="compositionally biased region" description="Polar residues" evidence="1">
    <location>
        <begin position="34"/>
        <end position="44"/>
    </location>
</feature>
<accession>A0A9P4QRI5</accession>
<evidence type="ECO:0000256" key="1">
    <source>
        <dbReference type="SAM" id="MobiDB-lite"/>
    </source>
</evidence>
<comment type="caution">
    <text evidence="2">The sequence shown here is derived from an EMBL/GenBank/DDBJ whole genome shotgun (WGS) entry which is preliminary data.</text>
</comment>
<gene>
    <name evidence="2" type="ORF">EJ04DRAFT_580416</name>
</gene>
<evidence type="ECO:0000313" key="2">
    <source>
        <dbReference type="EMBL" id="KAF2729754.1"/>
    </source>
</evidence>
<dbReference type="AlphaFoldDB" id="A0A9P4QRI5"/>